<gene>
    <name evidence="3" type="ORF">HK100_010862</name>
</gene>
<dbReference type="PANTHER" id="PTHR14096:SF28">
    <property type="entry name" value="APOLIPOPROTEIN L, 1-RELATED"/>
    <property type="match status" value="1"/>
</dbReference>
<organism evidence="3 4">
    <name type="scientific">Physocladia obscura</name>
    <dbReference type="NCBI Taxonomy" id="109957"/>
    <lineage>
        <taxon>Eukaryota</taxon>
        <taxon>Fungi</taxon>
        <taxon>Fungi incertae sedis</taxon>
        <taxon>Chytridiomycota</taxon>
        <taxon>Chytridiomycota incertae sedis</taxon>
        <taxon>Chytridiomycetes</taxon>
        <taxon>Chytridiales</taxon>
        <taxon>Chytriomycetaceae</taxon>
        <taxon>Physocladia</taxon>
    </lineage>
</organism>
<accession>A0AAD5SKZ3</accession>
<proteinExistence type="inferred from homology"/>
<dbReference type="Pfam" id="PF05461">
    <property type="entry name" value="ApoL"/>
    <property type="match status" value="1"/>
</dbReference>
<dbReference type="InterPro" id="IPR008405">
    <property type="entry name" value="ApoL"/>
</dbReference>
<comment type="caution">
    <text evidence="3">The sequence shown here is derived from an EMBL/GenBank/DDBJ whole genome shotgun (WGS) entry which is preliminary data.</text>
</comment>
<name>A0AAD5SKZ3_9FUNG</name>
<dbReference type="EMBL" id="JADGJH010006165">
    <property type="protein sequence ID" value="KAJ3077978.1"/>
    <property type="molecule type" value="Genomic_DNA"/>
</dbReference>
<feature type="transmembrane region" description="Helical" evidence="2">
    <location>
        <begin position="62"/>
        <end position="85"/>
    </location>
</feature>
<reference evidence="3" key="1">
    <citation type="submission" date="2020-05" db="EMBL/GenBank/DDBJ databases">
        <title>Phylogenomic resolution of chytrid fungi.</title>
        <authorList>
            <person name="Stajich J.E."/>
            <person name="Amses K."/>
            <person name="Simmons R."/>
            <person name="Seto K."/>
            <person name="Myers J."/>
            <person name="Bonds A."/>
            <person name="Quandt C.A."/>
            <person name="Barry K."/>
            <person name="Liu P."/>
            <person name="Grigoriev I."/>
            <person name="Longcore J.E."/>
            <person name="James T.Y."/>
        </authorList>
    </citation>
    <scope>NUCLEOTIDE SEQUENCE</scope>
    <source>
        <strain evidence="3">JEL0513</strain>
    </source>
</reference>
<evidence type="ECO:0000256" key="2">
    <source>
        <dbReference type="SAM" id="Phobius"/>
    </source>
</evidence>
<keyword evidence="2" id="KW-1133">Transmembrane helix</keyword>
<feature type="transmembrane region" description="Helical" evidence="2">
    <location>
        <begin position="35"/>
        <end position="56"/>
    </location>
</feature>
<dbReference type="GO" id="GO:0005576">
    <property type="term" value="C:extracellular region"/>
    <property type="evidence" value="ECO:0007669"/>
    <property type="project" value="InterPro"/>
</dbReference>
<dbReference type="AlphaFoldDB" id="A0AAD5SKZ3"/>
<dbReference type="GO" id="GO:0008289">
    <property type="term" value="F:lipid binding"/>
    <property type="evidence" value="ECO:0007669"/>
    <property type="project" value="InterPro"/>
</dbReference>
<evidence type="ECO:0000313" key="3">
    <source>
        <dbReference type="EMBL" id="KAJ3077978.1"/>
    </source>
</evidence>
<evidence type="ECO:0000256" key="1">
    <source>
        <dbReference type="ARBA" id="ARBA00010090"/>
    </source>
</evidence>
<evidence type="ECO:0000313" key="4">
    <source>
        <dbReference type="Proteomes" id="UP001211907"/>
    </source>
</evidence>
<comment type="similarity">
    <text evidence="1">Belongs to the apolipoprotein L family.</text>
</comment>
<dbReference type="GO" id="GO:0042157">
    <property type="term" value="P:lipoprotein metabolic process"/>
    <property type="evidence" value="ECO:0007669"/>
    <property type="project" value="InterPro"/>
</dbReference>
<keyword evidence="4" id="KW-1185">Reference proteome</keyword>
<feature type="non-terminal residue" evidence="3">
    <location>
        <position position="285"/>
    </location>
</feature>
<dbReference type="GO" id="GO:0016020">
    <property type="term" value="C:membrane"/>
    <property type="evidence" value="ECO:0007669"/>
    <property type="project" value="TreeGrafter"/>
</dbReference>
<dbReference type="PANTHER" id="PTHR14096">
    <property type="entry name" value="APOLIPOPROTEIN L"/>
    <property type="match status" value="1"/>
</dbReference>
<dbReference type="Proteomes" id="UP001211907">
    <property type="component" value="Unassembled WGS sequence"/>
</dbReference>
<protein>
    <submittedName>
        <fullName evidence="3">Uncharacterized protein</fullName>
    </submittedName>
</protein>
<keyword evidence="2" id="KW-0812">Transmembrane</keyword>
<keyword evidence="2" id="KW-0472">Membrane</keyword>
<dbReference type="GO" id="GO:0006869">
    <property type="term" value="P:lipid transport"/>
    <property type="evidence" value="ECO:0007669"/>
    <property type="project" value="InterPro"/>
</dbReference>
<sequence>MEAYLMRRSEVSRSLRTVAASVQAATRRAGAGRTVGGGAGLVSGAAAVGGVVLAPFTAGASLLLTASGVASGVAAAAATAAAAAYKSRALAADARTAGRLAAGLAQWERQVAGLLARLDAALSGFDAALALPGAPSWLDRQSPWLAYAAGSYRVAATANQLRFLRSLAVFLRSDVAILQHGVALSAAAPGLSLFGRSLLAAGGSAAKLLTSSVAVVGLVSSAVDFADGVKDLSSSSQLAVQYQAAADDIDRQSKIIADLITLFIQNPPAATMLLPMPAATSNKPL</sequence>